<keyword evidence="3" id="KW-1185">Reference proteome</keyword>
<dbReference type="EMBL" id="BPLR01016439">
    <property type="protein sequence ID" value="GIY83878.1"/>
    <property type="molecule type" value="Genomic_DNA"/>
</dbReference>
<proteinExistence type="predicted"/>
<dbReference type="AlphaFoldDB" id="A0AAV4WNH2"/>
<reference evidence="2 3" key="1">
    <citation type="submission" date="2021-06" db="EMBL/GenBank/DDBJ databases">
        <title>Caerostris extrusa draft genome.</title>
        <authorList>
            <person name="Kono N."/>
            <person name="Arakawa K."/>
        </authorList>
    </citation>
    <scope>NUCLEOTIDE SEQUENCE [LARGE SCALE GENOMIC DNA]</scope>
</reference>
<feature type="region of interest" description="Disordered" evidence="1">
    <location>
        <begin position="184"/>
        <end position="209"/>
    </location>
</feature>
<evidence type="ECO:0000256" key="1">
    <source>
        <dbReference type="SAM" id="MobiDB-lite"/>
    </source>
</evidence>
<protein>
    <submittedName>
        <fullName evidence="2">Uncharacterized protein</fullName>
    </submittedName>
</protein>
<evidence type="ECO:0000313" key="3">
    <source>
        <dbReference type="Proteomes" id="UP001054945"/>
    </source>
</evidence>
<evidence type="ECO:0000313" key="2">
    <source>
        <dbReference type="EMBL" id="GIY83878.1"/>
    </source>
</evidence>
<feature type="compositionally biased region" description="Basic and acidic residues" evidence="1">
    <location>
        <begin position="198"/>
        <end position="208"/>
    </location>
</feature>
<dbReference type="Proteomes" id="UP001054945">
    <property type="component" value="Unassembled WGS sequence"/>
</dbReference>
<gene>
    <name evidence="2" type="ORF">CEXT_573081</name>
</gene>
<name>A0AAV4WNH2_CAEEX</name>
<accession>A0AAV4WNH2</accession>
<sequence length="228" mass="25893">MMDADIYGIVSMLNGTKDPQNKGPFCFHWEGEVEDSDWNKRTSDDLIEWNGKTLFSRSYAEDDPHKTPKASQWLDFIPIKYIYIGQLRLNSSHEFEHSAVAVVVDITNSPHAMKPKLRLRLPFRLQRGPLDLWQAKSMVEGATQETEDGLHKTPKASQCFFFLAMMDADIYGIVSMLNGTKDPQNKGPLASTGMGEGEGQRLEQRTSDDLIEWNGKTLFSRSYAGDRR</sequence>
<comment type="caution">
    <text evidence="2">The sequence shown here is derived from an EMBL/GenBank/DDBJ whole genome shotgun (WGS) entry which is preliminary data.</text>
</comment>
<organism evidence="2 3">
    <name type="scientific">Caerostris extrusa</name>
    <name type="common">Bark spider</name>
    <name type="synonym">Caerostris bankana</name>
    <dbReference type="NCBI Taxonomy" id="172846"/>
    <lineage>
        <taxon>Eukaryota</taxon>
        <taxon>Metazoa</taxon>
        <taxon>Ecdysozoa</taxon>
        <taxon>Arthropoda</taxon>
        <taxon>Chelicerata</taxon>
        <taxon>Arachnida</taxon>
        <taxon>Araneae</taxon>
        <taxon>Araneomorphae</taxon>
        <taxon>Entelegynae</taxon>
        <taxon>Araneoidea</taxon>
        <taxon>Araneidae</taxon>
        <taxon>Caerostris</taxon>
    </lineage>
</organism>